<dbReference type="Proteomes" id="UP000831390">
    <property type="component" value="Chromosome"/>
</dbReference>
<protein>
    <recommendedName>
        <fullName evidence="2">histidine kinase</fullName>
        <ecNumber evidence="2">2.7.13.3</ecNumber>
    </recommendedName>
</protein>
<keyword evidence="3" id="KW-0808">Transferase</keyword>
<evidence type="ECO:0000256" key="3">
    <source>
        <dbReference type="ARBA" id="ARBA00022679"/>
    </source>
</evidence>
<sequence length="369" mass="41554">MLAPSPEPFHYLLEGSRQTSFIYNVSIGELVYVSAAYEQLFPGHRREDASADLPHLLSYLPADDQAYARQCFAELAHGQLHDDLLLRVQPRPDQPPRWLCVRAHRGATPEGQVLLAGTVDDVTVEQEYIRNADKYMAKKNTTLEILSHDLAGPFNMLQQLAEFIGEKTQALNDPQVEKLIRVMQDTCRDSVNLIRDFVDGEFMESASVELKRARVELVLALRQIMETYQQGEHLVAKRFSLRAAQPKVFVEIDHNKFLQVINNLMSNAIKFTREGGHIVVSVEQQAQHVLVAVADDGIGIPAELLPVLFDRFTKARRPGLRGEKTTGLGMHLIQTLVRLHGGTIWVESEENRGTTFYIQLPNSAVQPAE</sequence>
<dbReference type="EC" id="2.7.13.3" evidence="2"/>
<reference evidence="7 8" key="1">
    <citation type="submission" date="2022-03" db="EMBL/GenBank/DDBJ databases">
        <title>Hymenobactersp. isolated from the air.</title>
        <authorList>
            <person name="Won M."/>
            <person name="Kwon S.-W."/>
        </authorList>
    </citation>
    <scope>NUCLEOTIDE SEQUENCE [LARGE SCALE GENOMIC DNA]</scope>
    <source>
        <strain evidence="7 8">KACC 22596</strain>
    </source>
</reference>
<dbReference type="RefSeq" id="WP_243515944.1">
    <property type="nucleotide sequence ID" value="NZ_CP094534.1"/>
</dbReference>
<keyword evidence="4" id="KW-0418">Kinase</keyword>
<dbReference type="InterPro" id="IPR036890">
    <property type="entry name" value="HATPase_C_sf"/>
</dbReference>
<dbReference type="GO" id="GO:0005524">
    <property type="term" value="F:ATP binding"/>
    <property type="evidence" value="ECO:0007669"/>
    <property type="project" value="UniProtKB-KW"/>
</dbReference>
<evidence type="ECO:0000259" key="6">
    <source>
        <dbReference type="PROSITE" id="PS50109"/>
    </source>
</evidence>
<evidence type="ECO:0000313" key="7">
    <source>
        <dbReference type="EMBL" id="UOE34690.1"/>
    </source>
</evidence>
<dbReference type="InterPro" id="IPR035965">
    <property type="entry name" value="PAS-like_dom_sf"/>
</dbReference>
<evidence type="ECO:0000256" key="4">
    <source>
        <dbReference type="ARBA" id="ARBA00022777"/>
    </source>
</evidence>
<name>A0ABY4BDI2_9BACT</name>
<dbReference type="PANTHER" id="PTHR43711">
    <property type="entry name" value="TWO-COMPONENT HISTIDINE KINASE"/>
    <property type="match status" value="1"/>
</dbReference>
<dbReference type="EMBL" id="CP094534">
    <property type="protein sequence ID" value="UOE34690.1"/>
    <property type="molecule type" value="Genomic_DNA"/>
</dbReference>
<accession>A0ABY4BDI2</accession>
<dbReference type="CDD" id="cd00075">
    <property type="entry name" value="HATPase"/>
    <property type="match status" value="1"/>
</dbReference>
<proteinExistence type="predicted"/>
<keyword evidence="7" id="KW-0547">Nucleotide-binding</keyword>
<dbReference type="InterPro" id="IPR004358">
    <property type="entry name" value="Sig_transdc_His_kin-like_C"/>
</dbReference>
<feature type="domain" description="Histidine kinase" evidence="6">
    <location>
        <begin position="145"/>
        <end position="364"/>
    </location>
</feature>
<evidence type="ECO:0000256" key="1">
    <source>
        <dbReference type="ARBA" id="ARBA00000085"/>
    </source>
</evidence>
<evidence type="ECO:0000256" key="5">
    <source>
        <dbReference type="ARBA" id="ARBA00023012"/>
    </source>
</evidence>
<evidence type="ECO:0000256" key="2">
    <source>
        <dbReference type="ARBA" id="ARBA00012438"/>
    </source>
</evidence>
<dbReference type="InterPro" id="IPR050736">
    <property type="entry name" value="Sensor_HK_Regulatory"/>
</dbReference>
<dbReference type="SUPFAM" id="SSF55785">
    <property type="entry name" value="PYP-like sensor domain (PAS domain)"/>
    <property type="match status" value="1"/>
</dbReference>
<dbReference type="SMART" id="SM00387">
    <property type="entry name" value="HATPase_c"/>
    <property type="match status" value="1"/>
</dbReference>
<dbReference type="Gene3D" id="3.30.450.20">
    <property type="entry name" value="PAS domain"/>
    <property type="match status" value="1"/>
</dbReference>
<comment type="catalytic activity">
    <reaction evidence="1">
        <text>ATP + protein L-histidine = ADP + protein N-phospho-L-histidine.</text>
        <dbReference type="EC" id="2.7.13.3"/>
    </reaction>
</comment>
<evidence type="ECO:0000313" key="8">
    <source>
        <dbReference type="Proteomes" id="UP000831390"/>
    </source>
</evidence>
<keyword evidence="8" id="KW-1185">Reference proteome</keyword>
<dbReference type="Gene3D" id="1.10.287.130">
    <property type="match status" value="1"/>
</dbReference>
<dbReference type="SUPFAM" id="SSF47384">
    <property type="entry name" value="Homodimeric domain of signal transducing histidine kinase"/>
    <property type="match status" value="1"/>
</dbReference>
<gene>
    <name evidence="7" type="ORF">MTP16_03335</name>
</gene>
<dbReference type="PRINTS" id="PR00344">
    <property type="entry name" value="BCTRLSENSOR"/>
</dbReference>
<organism evidence="7 8">
    <name type="scientific">Hymenobacter monticola</name>
    <dbReference type="NCBI Taxonomy" id="1705399"/>
    <lineage>
        <taxon>Bacteria</taxon>
        <taxon>Pseudomonadati</taxon>
        <taxon>Bacteroidota</taxon>
        <taxon>Cytophagia</taxon>
        <taxon>Cytophagales</taxon>
        <taxon>Hymenobacteraceae</taxon>
        <taxon>Hymenobacter</taxon>
    </lineage>
</organism>
<dbReference type="InterPro" id="IPR003594">
    <property type="entry name" value="HATPase_dom"/>
</dbReference>
<keyword evidence="7" id="KW-0067">ATP-binding</keyword>
<dbReference type="InterPro" id="IPR036097">
    <property type="entry name" value="HisK_dim/P_sf"/>
</dbReference>
<dbReference type="InterPro" id="IPR005467">
    <property type="entry name" value="His_kinase_dom"/>
</dbReference>
<dbReference type="SUPFAM" id="SSF55874">
    <property type="entry name" value="ATPase domain of HSP90 chaperone/DNA topoisomerase II/histidine kinase"/>
    <property type="match status" value="1"/>
</dbReference>
<dbReference type="Pfam" id="PF02518">
    <property type="entry name" value="HATPase_c"/>
    <property type="match status" value="1"/>
</dbReference>
<dbReference type="Gene3D" id="3.30.565.10">
    <property type="entry name" value="Histidine kinase-like ATPase, C-terminal domain"/>
    <property type="match status" value="1"/>
</dbReference>
<dbReference type="PROSITE" id="PS50109">
    <property type="entry name" value="HIS_KIN"/>
    <property type="match status" value="1"/>
</dbReference>
<keyword evidence="5" id="KW-0902">Two-component regulatory system</keyword>
<dbReference type="PANTHER" id="PTHR43711:SF26">
    <property type="entry name" value="SENSOR HISTIDINE KINASE RCSC"/>
    <property type="match status" value="1"/>
</dbReference>